<dbReference type="AlphaFoldDB" id="A0A1G7GQP2"/>
<gene>
    <name evidence="2" type="ORF">SAMN05216464_110249</name>
</gene>
<feature type="transmembrane region" description="Helical" evidence="1">
    <location>
        <begin position="57"/>
        <end position="77"/>
    </location>
</feature>
<protein>
    <submittedName>
        <fullName evidence="2">Uncharacterized protein</fullName>
    </submittedName>
</protein>
<keyword evidence="1" id="KW-0472">Membrane</keyword>
<proteinExistence type="predicted"/>
<evidence type="ECO:0000313" key="3">
    <source>
        <dbReference type="Proteomes" id="UP000199072"/>
    </source>
</evidence>
<organism evidence="2 3">
    <name type="scientific">Mucilaginibacter pineti</name>
    <dbReference type="NCBI Taxonomy" id="1391627"/>
    <lineage>
        <taxon>Bacteria</taxon>
        <taxon>Pseudomonadati</taxon>
        <taxon>Bacteroidota</taxon>
        <taxon>Sphingobacteriia</taxon>
        <taxon>Sphingobacteriales</taxon>
        <taxon>Sphingobacteriaceae</taxon>
        <taxon>Mucilaginibacter</taxon>
    </lineage>
</organism>
<keyword evidence="1" id="KW-1133">Transmembrane helix</keyword>
<dbReference type="EMBL" id="FNAI01000010">
    <property type="protein sequence ID" value="SDE90363.1"/>
    <property type="molecule type" value="Genomic_DNA"/>
</dbReference>
<sequence>MYWFVFLKVVYCIIKLLGMEELAIFRIFAYFPLAGLLLPDISSLLVQSSVYIPYSHIYIEAFLLLSIAICTAGIWYAESMQEIKDTPKSGSPSIQG</sequence>
<keyword evidence="1" id="KW-0812">Transmembrane</keyword>
<feature type="transmembrane region" description="Helical" evidence="1">
    <location>
        <begin position="23"/>
        <end position="45"/>
    </location>
</feature>
<reference evidence="2 3" key="1">
    <citation type="submission" date="2016-10" db="EMBL/GenBank/DDBJ databases">
        <authorList>
            <person name="de Groot N.N."/>
        </authorList>
    </citation>
    <scope>NUCLEOTIDE SEQUENCE [LARGE SCALE GENOMIC DNA]</scope>
    <source>
        <strain evidence="2 3">47C3B</strain>
    </source>
</reference>
<accession>A0A1G7GQP2</accession>
<evidence type="ECO:0000256" key="1">
    <source>
        <dbReference type="SAM" id="Phobius"/>
    </source>
</evidence>
<name>A0A1G7GQP2_9SPHI</name>
<keyword evidence="3" id="KW-1185">Reference proteome</keyword>
<dbReference type="STRING" id="1391627.SAMN05216464_110249"/>
<evidence type="ECO:0000313" key="2">
    <source>
        <dbReference type="EMBL" id="SDE90363.1"/>
    </source>
</evidence>
<dbReference type="Proteomes" id="UP000199072">
    <property type="component" value="Unassembled WGS sequence"/>
</dbReference>